<dbReference type="Pfam" id="PF04051">
    <property type="entry name" value="TRAPP"/>
    <property type="match status" value="1"/>
</dbReference>
<dbReference type="STRING" id="329046.A0A1Y2D303"/>
<name>A0A1Y2D303_9FUNG</name>
<dbReference type="Gene3D" id="3.30.1380.20">
    <property type="entry name" value="Trafficking protein particle complex subunit 3"/>
    <property type="match status" value="1"/>
</dbReference>
<evidence type="ECO:0000313" key="2">
    <source>
        <dbReference type="EMBL" id="ORY53671.1"/>
    </source>
</evidence>
<sequence>MDASAANASTHFVCDSVMDLLLIETVALMSNSGTSTSGTLSTTGLTGDEDREAAYFKLEMLGYRVGMGLTEKATRDRPRFADNLEIVKFICKDFWLAVFNKQIDNLKTNHRGIYVLTDNNFRWFSRMSANSATETAQLAFPHAAFPCGLIRGALSALGVASVVIAEVSNTPQCTFQIKFRT</sequence>
<evidence type="ECO:0000313" key="3">
    <source>
        <dbReference type="Proteomes" id="UP000193642"/>
    </source>
</evidence>
<dbReference type="InterPro" id="IPR037992">
    <property type="entry name" value="TRAPPC6/Trs33"/>
</dbReference>
<dbReference type="Proteomes" id="UP000193642">
    <property type="component" value="Unassembled WGS sequence"/>
</dbReference>
<dbReference type="SUPFAM" id="SSF111126">
    <property type="entry name" value="Ligand-binding domain in the NO signalling and Golgi transport"/>
    <property type="match status" value="1"/>
</dbReference>
<dbReference type="InterPro" id="IPR024096">
    <property type="entry name" value="NO_sig/Golgi_transp_ligand-bd"/>
</dbReference>
<dbReference type="GO" id="GO:0005801">
    <property type="term" value="C:cis-Golgi network"/>
    <property type="evidence" value="ECO:0007669"/>
    <property type="project" value="TreeGrafter"/>
</dbReference>
<accession>A0A1Y2D303</accession>
<comment type="caution">
    <text evidence="2">The sequence shown here is derived from an EMBL/GenBank/DDBJ whole genome shotgun (WGS) entry which is preliminary data.</text>
</comment>
<dbReference type="InterPro" id="IPR007194">
    <property type="entry name" value="TRAPP_component"/>
</dbReference>
<keyword evidence="3" id="KW-1185">Reference proteome</keyword>
<dbReference type="PANTHER" id="PTHR12817:SF0">
    <property type="entry name" value="GEO08327P1"/>
    <property type="match status" value="1"/>
</dbReference>
<dbReference type="GO" id="GO:0006888">
    <property type="term" value="P:endoplasmic reticulum to Golgi vesicle-mediated transport"/>
    <property type="evidence" value="ECO:0007669"/>
    <property type="project" value="TreeGrafter"/>
</dbReference>
<organism evidence="2 3">
    <name type="scientific">Rhizoclosmatium globosum</name>
    <dbReference type="NCBI Taxonomy" id="329046"/>
    <lineage>
        <taxon>Eukaryota</taxon>
        <taxon>Fungi</taxon>
        <taxon>Fungi incertae sedis</taxon>
        <taxon>Chytridiomycota</taxon>
        <taxon>Chytridiomycota incertae sedis</taxon>
        <taxon>Chytridiomycetes</taxon>
        <taxon>Chytridiales</taxon>
        <taxon>Chytriomycetaceae</taxon>
        <taxon>Rhizoclosmatium</taxon>
    </lineage>
</organism>
<evidence type="ECO:0000256" key="1">
    <source>
        <dbReference type="ARBA" id="ARBA00006218"/>
    </source>
</evidence>
<dbReference type="AlphaFoldDB" id="A0A1Y2D303"/>
<proteinExistence type="inferred from homology"/>
<comment type="similarity">
    <text evidence="1">Belongs to the TRAPP small subunits family. BET3 subfamily.</text>
</comment>
<dbReference type="GO" id="GO:0030008">
    <property type="term" value="C:TRAPP complex"/>
    <property type="evidence" value="ECO:0007669"/>
    <property type="project" value="TreeGrafter"/>
</dbReference>
<dbReference type="CDD" id="cd14944">
    <property type="entry name" value="TRAPPC6A_Trs33"/>
    <property type="match status" value="1"/>
</dbReference>
<dbReference type="OrthoDB" id="941624at2759"/>
<dbReference type="PANTHER" id="PTHR12817">
    <property type="entry name" value="TRAFFICKING PROTEIN PARTICLE COMPLEX SUBUNIT 6B"/>
    <property type="match status" value="1"/>
</dbReference>
<protein>
    <submittedName>
        <fullName evidence="2">BET3 family protein</fullName>
    </submittedName>
</protein>
<reference evidence="2 3" key="1">
    <citation type="submission" date="2016-07" db="EMBL/GenBank/DDBJ databases">
        <title>Pervasive Adenine N6-methylation of Active Genes in Fungi.</title>
        <authorList>
            <consortium name="DOE Joint Genome Institute"/>
            <person name="Mondo S.J."/>
            <person name="Dannebaum R.O."/>
            <person name="Kuo R.C."/>
            <person name="Labutti K."/>
            <person name="Haridas S."/>
            <person name="Kuo A."/>
            <person name="Salamov A."/>
            <person name="Ahrendt S.R."/>
            <person name="Lipzen A."/>
            <person name="Sullivan W."/>
            <person name="Andreopoulos W.B."/>
            <person name="Clum A."/>
            <person name="Lindquist E."/>
            <person name="Daum C."/>
            <person name="Ramamoorthy G.K."/>
            <person name="Gryganskyi A."/>
            <person name="Culley D."/>
            <person name="Magnuson J.K."/>
            <person name="James T.Y."/>
            <person name="O'Malley M.A."/>
            <person name="Stajich J.E."/>
            <person name="Spatafora J.W."/>
            <person name="Visel A."/>
            <person name="Grigoriev I.V."/>
        </authorList>
    </citation>
    <scope>NUCLEOTIDE SEQUENCE [LARGE SCALE GENOMIC DNA]</scope>
    <source>
        <strain evidence="2 3">JEL800</strain>
    </source>
</reference>
<dbReference type="GO" id="GO:0005802">
    <property type="term" value="C:trans-Golgi network"/>
    <property type="evidence" value="ECO:0007669"/>
    <property type="project" value="TreeGrafter"/>
</dbReference>
<dbReference type="EMBL" id="MCGO01000001">
    <property type="protein sequence ID" value="ORY53671.1"/>
    <property type="molecule type" value="Genomic_DNA"/>
</dbReference>
<gene>
    <name evidence="2" type="ORF">BCR33DRAFT_756852</name>
</gene>